<dbReference type="Gene3D" id="1.10.10.60">
    <property type="entry name" value="Homeodomain-like"/>
    <property type="match status" value="2"/>
</dbReference>
<keyword evidence="4" id="KW-0804">Transcription</keyword>
<sequence>MEPVHKRYFLSHREQPLPLYMESIGWNGGQEEVDRPEGYPLYHWLQTVKGEGRFRFGGAEVQLIPHTGVLLPPGEPHAYLSMASHWQTLYITFGGPAAAAVLSSLGLNRASWYHWDAGSLLESFGMEFVNMAAPDRDLSGLDASADLYKFLTLLKKHGRTGSLPSLSEHVERISPVLDFMQKNYGRPEIGLEDMAAVLNISVRHLNTLFKQSLGVTAYAYLIALRLRKAKELMTSDTSLPVKETARQVGFRDASHFVATFRKMEGLTPQQFRTLY</sequence>
<evidence type="ECO:0000259" key="5">
    <source>
        <dbReference type="PROSITE" id="PS01124"/>
    </source>
</evidence>
<dbReference type="InterPro" id="IPR003313">
    <property type="entry name" value="AraC-bd"/>
</dbReference>
<evidence type="ECO:0000256" key="1">
    <source>
        <dbReference type="ARBA" id="ARBA00023015"/>
    </source>
</evidence>
<keyword evidence="2" id="KW-0238">DNA-binding</keyword>
<keyword evidence="3" id="KW-0010">Activator</keyword>
<dbReference type="PANTHER" id="PTHR46796">
    <property type="entry name" value="HTH-TYPE TRANSCRIPTIONAL ACTIVATOR RHAS-RELATED"/>
    <property type="match status" value="1"/>
</dbReference>
<organism evidence="6 7">
    <name type="scientific">Paenibacillus enshidis</name>
    <dbReference type="NCBI Taxonomy" id="1458439"/>
    <lineage>
        <taxon>Bacteria</taxon>
        <taxon>Bacillati</taxon>
        <taxon>Bacillota</taxon>
        <taxon>Bacilli</taxon>
        <taxon>Bacillales</taxon>
        <taxon>Paenibacillaceae</taxon>
        <taxon>Paenibacillus</taxon>
    </lineage>
</organism>
<dbReference type="InterPro" id="IPR037923">
    <property type="entry name" value="HTH-like"/>
</dbReference>
<feature type="domain" description="HTH araC/xylS-type" evidence="5">
    <location>
        <begin position="174"/>
        <end position="274"/>
    </location>
</feature>
<gene>
    <name evidence="6" type="ORF">ACE41H_06945</name>
</gene>
<evidence type="ECO:0000256" key="3">
    <source>
        <dbReference type="ARBA" id="ARBA00023159"/>
    </source>
</evidence>
<keyword evidence="1" id="KW-0805">Transcription regulation</keyword>
<dbReference type="InterPro" id="IPR009057">
    <property type="entry name" value="Homeodomain-like_sf"/>
</dbReference>
<dbReference type="InterPro" id="IPR020449">
    <property type="entry name" value="Tscrpt_reg_AraC-type_HTH"/>
</dbReference>
<dbReference type="SMART" id="SM00342">
    <property type="entry name" value="HTH_ARAC"/>
    <property type="match status" value="1"/>
</dbReference>
<dbReference type="InterPro" id="IPR018060">
    <property type="entry name" value="HTH_AraC"/>
</dbReference>
<dbReference type="SUPFAM" id="SSF51215">
    <property type="entry name" value="Regulatory protein AraC"/>
    <property type="match status" value="1"/>
</dbReference>
<keyword evidence="7" id="KW-1185">Reference proteome</keyword>
<evidence type="ECO:0000313" key="7">
    <source>
        <dbReference type="Proteomes" id="UP001580346"/>
    </source>
</evidence>
<evidence type="ECO:0000313" key="6">
    <source>
        <dbReference type="EMBL" id="MFB5266519.1"/>
    </source>
</evidence>
<comment type="caution">
    <text evidence="6">The sequence shown here is derived from an EMBL/GenBank/DDBJ whole genome shotgun (WGS) entry which is preliminary data.</text>
</comment>
<dbReference type="PROSITE" id="PS00041">
    <property type="entry name" value="HTH_ARAC_FAMILY_1"/>
    <property type="match status" value="1"/>
</dbReference>
<dbReference type="Pfam" id="PF02311">
    <property type="entry name" value="AraC_binding"/>
    <property type="match status" value="1"/>
</dbReference>
<name>A0ABV5AQN6_9BACL</name>
<dbReference type="InterPro" id="IPR050204">
    <property type="entry name" value="AraC_XylS_family_regulators"/>
</dbReference>
<dbReference type="PROSITE" id="PS01124">
    <property type="entry name" value="HTH_ARAC_FAMILY_2"/>
    <property type="match status" value="1"/>
</dbReference>
<dbReference type="RefSeq" id="WP_375354271.1">
    <property type="nucleotide sequence ID" value="NZ_JBHHMI010000004.1"/>
</dbReference>
<reference evidence="6 7" key="1">
    <citation type="submission" date="2024-09" db="EMBL/GenBank/DDBJ databases">
        <title>Paenibacillus zeirhizospherea sp. nov., isolated from surface of the maize (Zea mays) roots in a horticulture field, Hungary.</title>
        <authorList>
            <person name="Marton D."/>
            <person name="Farkas M."/>
            <person name="Bedics A."/>
            <person name="Toth E."/>
            <person name="Tancsics A."/>
            <person name="Boka K."/>
            <person name="Maroti G."/>
            <person name="Kriszt B."/>
            <person name="Cserhati M."/>
        </authorList>
    </citation>
    <scope>NUCLEOTIDE SEQUENCE [LARGE SCALE GENOMIC DNA]</scope>
    <source>
        <strain evidence="6 7">KCTC 33519</strain>
    </source>
</reference>
<dbReference type="Pfam" id="PF12833">
    <property type="entry name" value="HTH_18"/>
    <property type="match status" value="1"/>
</dbReference>
<accession>A0ABV5AQN6</accession>
<dbReference type="PRINTS" id="PR00032">
    <property type="entry name" value="HTHARAC"/>
</dbReference>
<dbReference type="EMBL" id="JBHHMI010000004">
    <property type="protein sequence ID" value="MFB5266519.1"/>
    <property type="molecule type" value="Genomic_DNA"/>
</dbReference>
<proteinExistence type="predicted"/>
<dbReference type="InterPro" id="IPR018062">
    <property type="entry name" value="HTH_AraC-typ_CS"/>
</dbReference>
<evidence type="ECO:0000256" key="4">
    <source>
        <dbReference type="ARBA" id="ARBA00023163"/>
    </source>
</evidence>
<evidence type="ECO:0000256" key="2">
    <source>
        <dbReference type="ARBA" id="ARBA00023125"/>
    </source>
</evidence>
<protein>
    <submittedName>
        <fullName evidence="6">Helix-turn-helix domain-containing protein</fullName>
    </submittedName>
</protein>
<dbReference type="Gene3D" id="2.60.120.280">
    <property type="entry name" value="Regulatory protein AraC"/>
    <property type="match status" value="1"/>
</dbReference>
<dbReference type="Proteomes" id="UP001580346">
    <property type="component" value="Unassembled WGS sequence"/>
</dbReference>
<dbReference type="SUPFAM" id="SSF46689">
    <property type="entry name" value="Homeodomain-like"/>
    <property type="match status" value="2"/>
</dbReference>